<dbReference type="AlphaFoldDB" id="A0A8S2TL60"/>
<gene>
    <name evidence="6" type="ORF">OVA965_LOCUS36891</name>
    <name evidence="7" type="ORF">TMI583_LOCUS37930</name>
</gene>
<dbReference type="PROSITE" id="PS50158">
    <property type="entry name" value="ZF_CCHC"/>
    <property type="match status" value="1"/>
</dbReference>
<evidence type="ECO:0000256" key="2">
    <source>
        <dbReference type="PROSITE-ProRule" id="PRU00047"/>
    </source>
</evidence>
<dbReference type="Gene3D" id="2.40.70.10">
    <property type="entry name" value="Acid Proteases"/>
    <property type="match status" value="1"/>
</dbReference>
<feature type="region of interest" description="Disordered" evidence="3">
    <location>
        <begin position="165"/>
        <end position="193"/>
    </location>
</feature>
<name>A0A8S2TL60_9BILA</name>
<dbReference type="Proteomes" id="UP000682733">
    <property type="component" value="Unassembled WGS sequence"/>
</dbReference>
<keyword evidence="1" id="KW-0378">Hydrolase</keyword>
<comment type="caution">
    <text evidence="7">The sequence shown here is derived from an EMBL/GenBank/DDBJ whole genome shotgun (WGS) entry which is preliminary data.</text>
</comment>
<dbReference type="SUPFAM" id="SSF50630">
    <property type="entry name" value="Acid proteases"/>
    <property type="match status" value="1"/>
</dbReference>
<dbReference type="EMBL" id="CAJNOK010034003">
    <property type="protein sequence ID" value="CAF1499985.1"/>
    <property type="molecule type" value="Genomic_DNA"/>
</dbReference>
<accession>A0A8S2TL60</accession>
<feature type="non-terminal residue" evidence="7">
    <location>
        <position position="1"/>
    </location>
</feature>
<evidence type="ECO:0000256" key="3">
    <source>
        <dbReference type="SAM" id="MobiDB-lite"/>
    </source>
</evidence>
<organism evidence="7 8">
    <name type="scientific">Didymodactylos carnosus</name>
    <dbReference type="NCBI Taxonomy" id="1234261"/>
    <lineage>
        <taxon>Eukaryota</taxon>
        <taxon>Metazoa</taxon>
        <taxon>Spiralia</taxon>
        <taxon>Gnathifera</taxon>
        <taxon>Rotifera</taxon>
        <taxon>Eurotatoria</taxon>
        <taxon>Bdelloidea</taxon>
        <taxon>Philodinida</taxon>
        <taxon>Philodinidae</taxon>
        <taxon>Didymodactylos</taxon>
    </lineage>
</organism>
<protein>
    <recommendedName>
        <fullName evidence="9">CCHC-type domain-containing protein</fullName>
    </recommendedName>
</protein>
<dbReference type="Proteomes" id="UP000677228">
    <property type="component" value="Unassembled WGS sequence"/>
</dbReference>
<dbReference type="SMART" id="SM00343">
    <property type="entry name" value="ZnF_C2HC"/>
    <property type="match status" value="3"/>
</dbReference>
<dbReference type="GO" id="GO:0003676">
    <property type="term" value="F:nucleic acid binding"/>
    <property type="evidence" value="ECO:0007669"/>
    <property type="project" value="InterPro"/>
</dbReference>
<evidence type="ECO:0000313" key="7">
    <source>
        <dbReference type="EMBL" id="CAF4288577.1"/>
    </source>
</evidence>
<evidence type="ECO:0000313" key="6">
    <source>
        <dbReference type="EMBL" id="CAF1499985.1"/>
    </source>
</evidence>
<dbReference type="GO" id="GO:0008270">
    <property type="term" value="F:zinc ion binding"/>
    <property type="evidence" value="ECO:0007669"/>
    <property type="project" value="UniProtKB-KW"/>
</dbReference>
<dbReference type="Gene3D" id="4.10.60.10">
    <property type="entry name" value="Zinc finger, CCHC-type"/>
    <property type="match status" value="1"/>
</dbReference>
<evidence type="ECO:0000259" key="4">
    <source>
        <dbReference type="PROSITE" id="PS50158"/>
    </source>
</evidence>
<sequence>QTNIRCWYCKEQSHYSKDCPTAPICQQCKRKGHTTTSCYQRQICGYCGRQGHIEEICRIKKQSQRPDKPTSDLKESSTVITATINNVELIDSNTSQQIVKVVQHDDGGKRSAIESLRIFGAAGRNGEALTKKKQQSLLDVDRQSNPVPQKFVDHHLKNQQLLSTIIEENENDTTTSDDSNEDTMSEEEDVQQDVEEVGDPLCITRKVCDHSLETNGETNFRKMNERKRRKTDMKPVKQKKLSNPVLVNQLMGMHLTPTDSNASYKISRGCATTKGKINDINGILTIDTGAGVTIMNYQHWIIIGGNSQDIHPYSGSDIVGPEGSSIQPAGWIDVDITVAGQTTRHPCILAQKFNQLILLGTDFLYKTGIILDIRGGRLWRKSTPLDKYLLSTDLHQAGRLDVPVYATEKRILPPYHETYISVRPPLQFSSDSWEATTIAAPSRISVANCLVVVHNNSTSLKIANLTPVRQIIHKRQRVTDLDPWYEQRTTPSTGILDPQQHHQPAVEINDYINQTCASVTDSVNVVDSDGYAISNEVERSNGVTNIGNNHQQNETDNNKTNEYPCIRDNNTTRPISTTFHQKLILEPPKPVINKEGSVNVGTNINIYKRKYELKEERGEGENENDSDNEDEQDTYVFGVKDFAKDNKNAPSLLSAQTPLSEDCEIQLLRGLDLSSAKLNPEEEKLLRELILKYSDLFASKSLNLPAAKSSNS</sequence>
<dbReference type="GO" id="GO:0006508">
    <property type="term" value="P:proteolysis"/>
    <property type="evidence" value="ECO:0007669"/>
    <property type="project" value="InterPro"/>
</dbReference>
<reference evidence="7" key="1">
    <citation type="submission" date="2021-02" db="EMBL/GenBank/DDBJ databases">
        <authorList>
            <person name="Nowell W R."/>
        </authorList>
    </citation>
    <scope>NUCLEOTIDE SEQUENCE</scope>
</reference>
<dbReference type="InterPro" id="IPR021109">
    <property type="entry name" value="Peptidase_aspartic_dom_sf"/>
</dbReference>
<dbReference type="PROSITE" id="PS50175">
    <property type="entry name" value="ASP_PROT_RETROV"/>
    <property type="match status" value="1"/>
</dbReference>
<dbReference type="EMBL" id="CAJOBA010056009">
    <property type="protein sequence ID" value="CAF4288577.1"/>
    <property type="molecule type" value="Genomic_DNA"/>
</dbReference>
<keyword evidence="2" id="KW-0863">Zinc-finger</keyword>
<dbReference type="InterPro" id="IPR001995">
    <property type="entry name" value="Peptidase_A2_cat"/>
</dbReference>
<dbReference type="GO" id="GO:0004190">
    <property type="term" value="F:aspartic-type endopeptidase activity"/>
    <property type="evidence" value="ECO:0007669"/>
    <property type="project" value="InterPro"/>
</dbReference>
<keyword evidence="2" id="KW-0862">Zinc</keyword>
<evidence type="ECO:0000259" key="5">
    <source>
        <dbReference type="PROSITE" id="PS50175"/>
    </source>
</evidence>
<proteinExistence type="predicted"/>
<keyword evidence="2" id="KW-0479">Metal-binding</keyword>
<feature type="compositionally biased region" description="Polar residues" evidence="3">
    <location>
        <begin position="542"/>
        <end position="561"/>
    </location>
</feature>
<evidence type="ECO:0008006" key="9">
    <source>
        <dbReference type="Google" id="ProtNLM"/>
    </source>
</evidence>
<evidence type="ECO:0000313" key="8">
    <source>
        <dbReference type="Proteomes" id="UP000682733"/>
    </source>
</evidence>
<evidence type="ECO:0000256" key="1">
    <source>
        <dbReference type="ARBA" id="ARBA00022801"/>
    </source>
</evidence>
<feature type="domain" description="CCHC-type" evidence="4">
    <location>
        <begin position="5"/>
        <end position="20"/>
    </location>
</feature>
<dbReference type="InterPro" id="IPR001878">
    <property type="entry name" value="Znf_CCHC"/>
</dbReference>
<feature type="compositionally biased region" description="Acidic residues" evidence="3">
    <location>
        <begin position="178"/>
        <end position="193"/>
    </location>
</feature>
<feature type="region of interest" description="Disordered" evidence="3">
    <location>
        <begin position="542"/>
        <end position="569"/>
    </location>
</feature>
<feature type="domain" description="Peptidase A2" evidence="5">
    <location>
        <begin position="286"/>
        <end position="363"/>
    </location>
</feature>